<dbReference type="Gene3D" id="3.40.50.10740">
    <property type="entry name" value="Class I glutamine amidotransferase-like"/>
    <property type="match status" value="1"/>
</dbReference>
<dbReference type="GO" id="GO:0016787">
    <property type="term" value="F:hydrolase activity"/>
    <property type="evidence" value="ECO:0007669"/>
    <property type="project" value="UniProtKB-KW"/>
</dbReference>
<dbReference type="InterPro" id="IPR040449">
    <property type="entry name" value="Peptidase_S66_N"/>
</dbReference>
<dbReference type="HOGENOM" id="CLU_034346_1_0_14"/>
<dbReference type="InterPro" id="IPR029062">
    <property type="entry name" value="Class_I_gatase-like"/>
</dbReference>
<evidence type="ECO:0000313" key="6">
    <source>
        <dbReference type="Proteomes" id="UP000031641"/>
    </source>
</evidence>
<dbReference type="Gene3D" id="3.50.30.60">
    <property type="entry name" value="LD-carboxypeptidase A C-terminal domain-like"/>
    <property type="match status" value="1"/>
</dbReference>
<dbReference type="STRING" id="29554.MCAN360_0520"/>
<reference evidence="6" key="1">
    <citation type="journal article" date="2014" name="Genome Announc.">
        <title>Complete Genome Sequence of Mycoplasma canadense Strain HAZ 360_1 from Bovine Mastitic Milk in Japan.</title>
        <authorList>
            <person name="Hata E."/>
        </authorList>
    </citation>
    <scope>NUCLEOTIDE SEQUENCE [LARGE SCALE GENOMIC DNA]</scope>
    <source>
        <strain evidence="6">HAZ360_1</strain>
    </source>
</reference>
<protein>
    <recommendedName>
        <fullName evidence="7">LD-carboxypeptidase</fullName>
    </recommendedName>
</protein>
<dbReference type="Proteomes" id="UP000031641">
    <property type="component" value="Chromosome"/>
</dbReference>
<evidence type="ECO:0000313" key="5">
    <source>
        <dbReference type="EMBL" id="BAP39638.1"/>
    </source>
</evidence>
<dbReference type="SUPFAM" id="SSF141986">
    <property type="entry name" value="LD-carboxypeptidase A C-terminal domain-like"/>
    <property type="match status" value="1"/>
</dbReference>
<dbReference type="InterPro" id="IPR027461">
    <property type="entry name" value="Carboxypeptidase_A_C_sf"/>
</dbReference>
<proteinExistence type="inferred from homology"/>
<evidence type="ECO:0000259" key="3">
    <source>
        <dbReference type="Pfam" id="PF02016"/>
    </source>
</evidence>
<keyword evidence="2" id="KW-0378">Hydrolase</keyword>
<organism evidence="5 6">
    <name type="scientific">Metamycoplasma canadense</name>
    <dbReference type="NCBI Taxonomy" id="29554"/>
    <lineage>
        <taxon>Bacteria</taxon>
        <taxon>Bacillati</taxon>
        <taxon>Mycoplasmatota</taxon>
        <taxon>Mycoplasmoidales</taxon>
        <taxon>Metamycoplasmataceae</taxon>
        <taxon>Metamycoplasma</taxon>
    </lineage>
</organism>
<accession>A0A077L9C4</accession>
<sequence>MKGINMKKVKKLKEGDTVTIVSLSSGLLGEKYCRHSLEIGLKRLNDMGLRTKFSPNALKGIEFIKNNPQERANDLIWAFKDEDTSMILSAIGGFDTYKTIPYILENKEYLSIIKNTNKIFLGYSDSTINHLMFNMLGISSFYGQSFLPDIAELDSSMLEYSKKAFLSLFKEGKIVYKPSKFWYEERNSFGADQINIPRLAHKEKYGYLSIQGKNKFSGILIGGCLESISELFINEDEIKINQKYNLFTEKTDFKNKILLLETSELKSYAKEIKEMLQKISETGCFNQLTGVIIGKPQNETFFFEYKNLFTKFFSQFPNLSVVYNINIGHAYPKMILQLLSKIEIDIENQTITNFKNQFN</sequence>
<dbReference type="InterPro" id="IPR003507">
    <property type="entry name" value="S66_fam"/>
</dbReference>
<name>A0A077L9C4_9BACT</name>
<dbReference type="PANTHER" id="PTHR30237">
    <property type="entry name" value="MURAMOYLTETRAPEPTIDE CARBOXYPEPTIDASE"/>
    <property type="match status" value="1"/>
</dbReference>
<dbReference type="InterPro" id="IPR040921">
    <property type="entry name" value="Peptidase_S66C"/>
</dbReference>
<dbReference type="CDD" id="cd07062">
    <property type="entry name" value="Peptidase_S66_mccF_like"/>
    <property type="match status" value="1"/>
</dbReference>
<dbReference type="KEGG" id="mcan:MCAN360_0520"/>
<dbReference type="AlphaFoldDB" id="A0A077L9C4"/>
<dbReference type="PIRSF" id="PIRSF028757">
    <property type="entry name" value="LD-carboxypeptidase"/>
    <property type="match status" value="1"/>
</dbReference>
<keyword evidence="6" id="KW-1185">Reference proteome</keyword>
<dbReference type="SUPFAM" id="SSF52317">
    <property type="entry name" value="Class I glutamine amidotransferase-like"/>
    <property type="match status" value="1"/>
</dbReference>
<evidence type="ECO:0000259" key="4">
    <source>
        <dbReference type="Pfam" id="PF17676"/>
    </source>
</evidence>
<dbReference type="Pfam" id="PF17676">
    <property type="entry name" value="Peptidase_S66C"/>
    <property type="match status" value="1"/>
</dbReference>
<dbReference type="InterPro" id="IPR027478">
    <property type="entry name" value="LdcA_N"/>
</dbReference>
<gene>
    <name evidence="5" type="primary">ldcA</name>
    <name evidence="5" type="ORF">MCAN360_0520</name>
</gene>
<comment type="similarity">
    <text evidence="1">Belongs to the peptidase S66 family.</text>
</comment>
<feature type="domain" description="LD-carboxypeptidase N-terminal" evidence="3">
    <location>
        <begin position="18"/>
        <end position="143"/>
    </location>
</feature>
<feature type="domain" description="LD-carboxypeptidase C-terminal" evidence="4">
    <location>
        <begin position="217"/>
        <end position="343"/>
    </location>
</feature>
<dbReference type="PANTHER" id="PTHR30237:SF4">
    <property type="entry name" value="LD-CARBOXYPEPTIDASE C-TERMINAL DOMAIN-CONTAINING PROTEIN"/>
    <property type="match status" value="1"/>
</dbReference>
<evidence type="ECO:0000256" key="2">
    <source>
        <dbReference type="ARBA" id="ARBA00022801"/>
    </source>
</evidence>
<evidence type="ECO:0000256" key="1">
    <source>
        <dbReference type="ARBA" id="ARBA00010233"/>
    </source>
</evidence>
<dbReference type="Pfam" id="PF02016">
    <property type="entry name" value="Peptidase_S66"/>
    <property type="match status" value="1"/>
</dbReference>
<evidence type="ECO:0008006" key="7">
    <source>
        <dbReference type="Google" id="ProtNLM"/>
    </source>
</evidence>
<dbReference type="EMBL" id="AP014631">
    <property type="protein sequence ID" value="BAP39638.1"/>
    <property type="molecule type" value="Genomic_DNA"/>
</dbReference>